<feature type="signal peptide" evidence="2">
    <location>
        <begin position="1"/>
        <end position="31"/>
    </location>
</feature>
<keyword evidence="2" id="KW-0732">Signal</keyword>
<comment type="caution">
    <text evidence="3">The sequence shown here is derived from an EMBL/GenBank/DDBJ whole genome shotgun (WGS) entry which is preliminary data.</text>
</comment>
<dbReference type="EMBL" id="LWHQ01000049">
    <property type="protein sequence ID" value="OAS19564.1"/>
    <property type="molecule type" value="Genomic_DNA"/>
</dbReference>
<sequence length="135" mass="13301">MSLPRALARLLAVAIVMIAACVGASVAGATAAQAHQGHAHHATPAPAPAPTLAEARAAADGPRLTVARDDEATPARPCNGLCCATGASCCAPGLLPDALAAVPALTPARRLTATEDALPVGIVPDSPARPPRPFA</sequence>
<dbReference type="OrthoDB" id="7999359at2"/>
<name>A0A179S589_9HYPH</name>
<dbReference type="STRING" id="427683.A5481_24420"/>
<feature type="compositionally biased region" description="Low complexity" evidence="1">
    <location>
        <begin position="50"/>
        <end position="59"/>
    </location>
</feature>
<gene>
    <name evidence="3" type="ORF">A5481_24420</name>
</gene>
<dbReference type="Proteomes" id="UP000078316">
    <property type="component" value="Unassembled WGS sequence"/>
</dbReference>
<evidence type="ECO:0000313" key="4">
    <source>
        <dbReference type="Proteomes" id="UP000078316"/>
    </source>
</evidence>
<dbReference type="PROSITE" id="PS51257">
    <property type="entry name" value="PROKAR_LIPOPROTEIN"/>
    <property type="match status" value="1"/>
</dbReference>
<evidence type="ECO:0000256" key="2">
    <source>
        <dbReference type="SAM" id="SignalP"/>
    </source>
</evidence>
<organism evidence="3 4">
    <name type="scientific">Methylobacterium platani</name>
    <dbReference type="NCBI Taxonomy" id="427683"/>
    <lineage>
        <taxon>Bacteria</taxon>
        <taxon>Pseudomonadati</taxon>
        <taxon>Pseudomonadota</taxon>
        <taxon>Alphaproteobacteria</taxon>
        <taxon>Hyphomicrobiales</taxon>
        <taxon>Methylobacteriaceae</taxon>
        <taxon>Methylobacterium</taxon>
    </lineage>
</organism>
<evidence type="ECO:0000256" key="1">
    <source>
        <dbReference type="SAM" id="MobiDB-lite"/>
    </source>
</evidence>
<accession>A0A179S589</accession>
<feature type="chain" id="PRO_5008105618" evidence="2">
    <location>
        <begin position="32"/>
        <end position="135"/>
    </location>
</feature>
<dbReference type="RefSeq" id="WP_048434826.1">
    <property type="nucleotide sequence ID" value="NZ_LWHQ01000049.1"/>
</dbReference>
<dbReference type="AlphaFoldDB" id="A0A179S589"/>
<protein>
    <submittedName>
        <fullName evidence="3">Uncharacterized protein</fullName>
    </submittedName>
</protein>
<reference evidence="3 4" key="1">
    <citation type="submission" date="2016-04" db="EMBL/GenBank/DDBJ databases">
        <authorList>
            <person name="Evans L.H."/>
            <person name="Alamgir A."/>
            <person name="Owens N."/>
            <person name="Weber N.D."/>
            <person name="Virtaneva K."/>
            <person name="Barbian K."/>
            <person name="Babar A."/>
            <person name="Rosenke K."/>
        </authorList>
    </citation>
    <scope>NUCLEOTIDE SEQUENCE [LARGE SCALE GENOMIC DNA]</scope>
    <source>
        <strain evidence="3 4">PMB02</strain>
    </source>
</reference>
<proteinExistence type="predicted"/>
<feature type="region of interest" description="Disordered" evidence="1">
    <location>
        <begin position="37"/>
        <end position="72"/>
    </location>
</feature>
<evidence type="ECO:0000313" key="3">
    <source>
        <dbReference type="EMBL" id="OAS19564.1"/>
    </source>
</evidence>